<proteinExistence type="predicted"/>
<dbReference type="Proteomes" id="UP000198287">
    <property type="component" value="Unassembled WGS sequence"/>
</dbReference>
<evidence type="ECO:0000313" key="3">
    <source>
        <dbReference type="Proteomes" id="UP000198287"/>
    </source>
</evidence>
<organism evidence="2 3">
    <name type="scientific">Folsomia candida</name>
    <name type="common">Springtail</name>
    <dbReference type="NCBI Taxonomy" id="158441"/>
    <lineage>
        <taxon>Eukaryota</taxon>
        <taxon>Metazoa</taxon>
        <taxon>Ecdysozoa</taxon>
        <taxon>Arthropoda</taxon>
        <taxon>Hexapoda</taxon>
        <taxon>Collembola</taxon>
        <taxon>Entomobryomorpha</taxon>
        <taxon>Isotomoidea</taxon>
        <taxon>Isotomidae</taxon>
        <taxon>Proisotominae</taxon>
        <taxon>Folsomia</taxon>
    </lineage>
</organism>
<keyword evidence="1" id="KW-0472">Membrane</keyword>
<accession>A0A226EBI5</accession>
<dbReference type="OrthoDB" id="6774919at2759"/>
<feature type="transmembrane region" description="Helical" evidence="1">
    <location>
        <begin position="91"/>
        <end position="115"/>
    </location>
</feature>
<name>A0A226EBI5_FOLCA</name>
<protein>
    <submittedName>
        <fullName evidence="2">Putative gustatory receptor 2a</fullName>
    </submittedName>
</protein>
<dbReference type="EMBL" id="LNIX01000005">
    <property type="protein sequence ID" value="OXA54558.1"/>
    <property type="molecule type" value="Genomic_DNA"/>
</dbReference>
<keyword evidence="3" id="KW-1185">Reference proteome</keyword>
<keyword evidence="1" id="KW-0812">Transmembrane</keyword>
<evidence type="ECO:0000313" key="2">
    <source>
        <dbReference type="EMBL" id="OXA54558.1"/>
    </source>
</evidence>
<dbReference type="AlphaFoldDB" id="A0A226EBI5"/>
<gene>
    <name evidence="2" type="ORF">Fcan01_10416</name>
</gene>
<reference evidence="2 3" key="1">
    <citation type="submission" date="2015-12" db="EMBL/GenBank/DDBJ databases">
        <title>The genome of Folsomia candida.</title>
        <authorList>
            <person name="Faddeeva A."/>
            <person name="Derks M.F."/>
            <person name="Anvar Y."/>
            <person name="Smit S."/>
            <person name="Van Straalen N."/>
            <person name="Roelofs D."/>
        </authorList>
    </citation>
    <scope>NUCLEOTIDE SEQUENCE [LARGE SCALE GENOMIC DNA]</scope>
    <source>
        <strain evidence="2 3">VU population</strain>
        <tissue evidence="2">Whole body</tissue>
    </source>
</reference>
<keyword evidence="2" id="KW-0675">Receptor</keyword>
<feature type="transmembrane region" description="Helical" evidence="1">
    <location>
        <begin position="12"/>
        <end position="40"/>
    </location>
</feature>
<keyword evidence="1" id="KW-1133">Transmembrane helix</keyword>
<evidence type="ECO:0000256" key="1">
    <source>
        <dbReference type="SAM" id="Phobius"/>
    </source>
</evidence>
<comment type="caution">
    <text evidence="2">The sequence shown here is derived from an EMBL/GenBank/DDBJ whole genome shotgun (WGS) entry which is preliminary data.</text>
</comment>
<feature type="transmembrane region" description="Helical" evidence="1">
    <location>
        <begin position="155"/>
        <end position="173"/>
    </location>
</feature>
<sequence length="177" mass="20428">MLSQPGVKFPFVFVYCAPVGLGYFHSIFSFVLVYTLNWFLELLLQIKVMVEWEREQILGAEFLSGVENFEIQSIMNFYAFLHQQVKCFNKLFGIWVTIDMIHSIARIIFSSYFLATQTNYATLNGISGTNYWGKLYRKSDPLRVQTNFFNVNLQLLTPVVGTITTYLIVLIQFQGSG</sequence>